<dbReference type="InterPro" id="IPR036282">
    <property type="entry name" value="Glutathione-S-Trfase_C_sf"/>
</dbReference>
<dbReference type="SFLD" id="SFLDG00358">
    <property type="entry name" value="Main_(cytGST)"/>
    <property type="match status" value="1"/>
</dbReference>
<organism evidence="4 5">
    <name type="scientific">Undibacterium arcticum</name>
    <dbReference type="NCBI Taxonomy" id="1762892"/>
    <lineage>
        <taxon>Bacteria</taxon>
        <taxon>Pseudomonadati</taxon>
        <taxon>Pseudomonadota</taxon>
        <taxon>Betaproteobacteria</taxon>
        <taxon>Burkholderiales</taxon>
        <taxon>Oxalobacteraceae</taxon>
        <taxon>Undibacterium</taxon>
    </lineage>
</organism>
<dbReference type="InterPro" id="IPR004045">
    <property type="entry name" value="Glutathione_S-Trfase_N"/>
</dbReference>
<feature type="domain" description="GST C-terminal" evidence="3">
    <location>
        <begin position="82"/>
        <end position="206"/>
    </location>
</feature>
<dbReference type="Proteomes" id="UP001595530">
    <property type="component" value="Unassembled WGS sequence"/>
</dbReference>
<evidence type="ECO:0000259" key="3">
    <source>
        <dbReference type="PROSITE" id="PS50405"/>
    </source>
</evidence>
<dbReference type="Gene3D" id="3.40.30.10">
    <property type="entry name" value="Glutaredoxin"/>
    <property type="match status" value="1"/>
</dbReference>
<dbReference type="InterPro" id="IPR040079">
    <property type="entry name" value="Glutathione_S-Trfase"/>
</dbReference>
<evidence type="ECO:0000313" key="5">
    <source>
        <dbReference type="Proteomes" id="UP001595530"/>
    </source>
</evidence>
<dbReference type="InterPro" id="IPR010987">
    <property type="entry name" value="Glutathione-S-Trfase_C-like"/>
</dbReference>
<comment type="caution">
    <text evidence="4">The sequence shown here is derived from an EMBL/GenBank/DDBJ whole genome shotgun (WGS) entry which is preliminary data.</text>
</comment>
<dbReference type="Pfam" id="PF00043">
    <property type="entry name" value="GST_C"/>
    <property type="match status" value="1"/>
</dbReference>
<accession>A0ABV7F414</accession>
<sequence>MKLYYSETLNPRKACAVAKYLDSPVEYIPVDLGKGEHLTPAFRALNPNAKVPVLVHAGRTLWESNAIMCYLADQAGSDLWPRDKRQFDVIRWLSWDAKEFLPQAGTLYFEHIIKPRIGLGQPDPTVIETATKGFNRYARVLDDHLGGRRYLVGDTLTVADFAVAITLPYADEARIPLDNFPEIRRWHARLNEYEAWREPFPSVAGR</sequence>
<dbReference type="SUPFAM" id="SSF52833">
    <property type="entry name" value="Thioredoxin-like"/>
    <property type="match status" value="1"/>
</dbReference>
<dbReference type="SUPFAM" id="SSF47616">
    <property type="entry name" value="GST C-terminal domain-like"/>
    <property type="match status" value="1"/>
</dbReference>
<reference evidence="5" key="1">
    <citation type="journal article" date="2019" name="Int. J. Syst. Evol. Microbiol.">
        <title>The Global Catalogue of Microorganisms (GCM) 10K type strain sequencing project: providing services to taxonomists for standard genome sequencing and annotation.</title>
        <authorList>
            <consortium name="The Broad Institute Genomics Platform"/>
            <consortium name="The Broad Institute Genome Sequencing Center for Infectious Disease"/>
            <person name="Wu L."/>
            <person name="Ma J."/>
        </authorList>
    </citation>
    <scope>NUCLEOTIDE SEQUENCE [LARGE SCALE GENOMIC DNA]</scope>
    <source>
        <strain evidence="5">KCTC 42986</strain>
    </source>
</reference>
<comment type="similarity">
    <text evidence="1">Belongs to the GST superfamily.</text>
</comment>
<evidence type="ECO:0000259" key="2">
    <source>
        <dbReference type="PROSITE" id="PS50404"/>
    </source>
</evidence>
<dbReference type="PANTHER" id="PTHR44051">
    <property type="entry name" value="GLUTATHIONE S-TRANSFERASE-RELATED"/>
    <property type="match status" value="1"/>
</dbReference>
<protein>
    <submittedName>
        <fullName evidence="4">Glutathione S-transferase family protein</fullName>
    </submittedName>
</protein>
<gene>
    <name evidence="4" type="ORF">ACFOFO_13915</name>
</gene>
<dbReference type="PANTHER" id="PTHR44051:SF8">
    <property type="entry name" value="GLUTATHIONE S-TRANSFERASE GSTA"/>
    <property type="match status" value="1"/>
</dbReference>
<dbReference type="RefSeq" id="WP_390323415.1">
    <property type="nucleotide sequence ID" value="NZ_JBHRTP010000040.1"/>
</dbReference>
<feature type="domain" description="GST N-terminal" evidence="2">
    <location>
        <begin position="1"/>
        <end position="79"/>
    </location>
</feature>
<dbReference type="Pfam" id="PF02798">
    <property type="entry name" value="GST_N"/>
    <property type="match status" value="1"/>
</dbReference>
<dbReference type="InterPro" id="IPR036249">
    <property type="entry name" value="Thioredoxin-like_sf"/>
</dbReference>
<proteinExistence type="inferred from homology"/>
<evidence type="ECO:0000313" key="4">
    <source>
        <dbReference type="EMBL" id="MFC3109041.1"/>
    </source>
</evidence>
<dbReference type="EMBL" id="JBHRTP010000040">
    <property type="protein sequence ID" value="MFC3109041.1"/>
    <property type="molecule type" value="Genomic_DNA"/>
</dbReference>
<dbReference type="PROSITE" id="PS50404">
    <property type="entry name" value="GST_NTER"/>
    <property type="match status" value="1"/>
</dbReference>
<dbReference type="Gene3D" id="1.20.1050.10">
    <property type="match status" value="1"/>
</dbReference>
<dbReference type="SFLD" id="SFLDG01150">
    <property type="entry name" value="Main.1:_Beta-like"/>
    <property type="match status" value="1"/>
</dbReference>
<dbReference type="PROSITE" id="PS50405">
    <property type="entry name" value="GST_CTER"/>
    <property type="match status" value="1"/>
</dbReference>
<dbReference type="InterPro" id="IPR004046">
    <property type="entry name" value="GST_C"/>
</dbReference>
<keyword evidence="5" id="KW-1185">Reference proteome</keyword>
<name>A0ABV7F414_9BURK</name>
<dbReference type="SFLD" id="SFLDS00019">
    <property type="entry name" value="Glutathione_Transferase_(cytos"/>
    <property type="match status" value="1"/>
</dbReference>
<evidence type="ECO:0000256" key="1">
    <source>
        <dbReference type="RuleBase" id="RU003494"/>
    </source>
</evidence>